<proteinExistence type="predicted"/>
<evidence type="ECO:0000313" key="2">
    <source>
        <dbReference type="Proteomes" id="UP000032142"/>
    </source>
</evidence>
<dbReference type="Proteomes" id="UP000032142">
    <property type="component" value="Unassembled WGS sequence"/>
</dbReference>
<keyword evidence="2" id="KW-1185">Reference proteome</keyword>
<dbReference type="EMBL" id="JRRC01040286">
    <property type="protein sequence ID" value="KHF98468.1"/>
    <property type="molecule type" value="Genomic_DNA"/>
</dbReference>
<name>A0A0B0MGA0_GOSAR</name>
<sequence length="24" mass="2846">MYKGLVFLLCVILLSQMCWLMKVL</sequence>
<evidence type="ECO:0000313" key="1">
    <source>
        <dbReference type="EMBL" id="KHF98468.1"/>
    </source>
</evidence>
<gene>
    <name evidence="1" type="ORF">F383_37475</name>
</gene>
<reference evidence="2" key="1">
    <citation type="submission" date="2014-09" db="EMBL/GenBank/DDBJ databases">
        <authorList>
            <person name="Mudge J."/>
            <person name="Ramaraj T."/>
            <person name="Lindquist I.E."/>
            <person name="Bharti A.K."/>
            <person name="Sundararajan A."/>
            <person name="Cameron C.T."/>
            <person name="Woodward J.E."/>
            <person name="May G.D."/>
            <person name="Brubaker C."/>
            <person name="Broadhvest J."/>
            <person name="Wilkins T.A."/>
        </authorList>
    </citation>
    <scope>NUCLEOTIDE SEQUENCE</scope>
    <source>
        <strain evidence="2">cv. AKA8401</strain>
    </source>
</reference>
<comment type="caution">
    <text evidence="1">The sequence shown here is derived from an EMBL/GenBank/DDBJ whole genome shotgun (WGS) entry which is preliminary data.</text>
</comment>
<protein>
    <submittedName>
        <fullName evidence="1">Uncharacterized protein</fullName>
    </submittedName>
</protein>
<dbReference type="AlphaFoldDB" id="A0A0B0MGA0"/>
<accession>A0A0B0MGA0</accession>
<organism evidence="1 2">
    <name type="scientific">Gossypium arboreum</name>
    <name type="common">Tree cotton</name>
    <name type="synonym">Gossypium nanking</name>
    <dbReference type="NCBI Taxonomy" id="29729"/>
    <lineage>
        <taxon>Eukaryota</taxon>
        <taxon>Viridiplantae</taxon>
        <taxon>Streptophyta</taxon>
        <taxon>Embryophyta</taxon>
        <taxon>Tracheophyta</taxon>
        <taxon>Spermatophyta</taxon>
        <taxon>Magnoliopsida</taxon>
        <taxon>eudicotyledons</taxon>
        <taxon>Gunneridae</taxon>
        <taxon>Pentapetalae</taxon>
        <taxon>rosids</taxon>
        <taxon>malvids</taxon>
        <taxon>Malvales</taxon>
        <taxon>Malvaceae</taxon>
        <taxon>Malvoideae</taxon>
        <taxon>Gossypium</taxon>
    </lineage>
</organism>